<protein>
    <recommendedName>
        <fullName evidence="7">Deoxyribose-phosphate aldolase</fullName>
        <shortName evidence="7">DERA</shortName>
        <ecNumber evidence="7">4.1.2.4</ecNumber>
    </recommendedName>
    <alternativeName>
        <fullName evidence="7">2-deoxy-D-ribose 5-phosphate aldolase</fullName>
    </alternativeName>
    <alternativeName>
        <fullName evidence="7">Phosphodeoxyriboaldolase</fullName>
        <shortName evidence="7">Deoxyriboaldolase</shortName>
    </alternativeName>
</protein>
<feature type="active site" description="Proton donor/acceptor" evidence="7">
    <location>
        <position position="121"/>
    </location>
</feature>
<evidence type="ECO:0000313" key="9">
    <source>
        <dbReference type="Proteomes" id="UP000236434"/>
    </source>
</evidence>
<dbReference type="CDD" id="cd00959">
    <property type="entry name" value="DeoC"/>
    <property type="match status" value="1"/>
</dbReference>
<evidence type="ECO:0000256" key="2">
    <source>
        <dbReference type="ARBA" id="ARBA00022490"/>
    </source>
</evidence>
<dbReference type="GO" id="GO:0004139">
    <property type="term" value="F:deoxyribose-phosphate aldolase activity"/>
    <property type="evidence" value="ECO:0007669"/>
    <property type="project" value="UniProtKB-UniRule"/>
</dbReference>
<evidence type="ECO:0000313" key="8">
    <source>
        <dbReference type="EMBL" id="PNR94915.1"/>
    </source>
</evidence>
<comment type="similarity">
    <text evidence="1 7">Belongs to the DeoC/FbaB aldolase family. DeoC type 1 subfamily.</text>
</comment>
<dbReference type="PIRSF" id="PIRSF001357">
    <property type="entry name" value="DeoC"/>
    <property type="match status" value="1"/>
</dbReference>
<dbReference type="RefSeq" id="WP_103067546.1">
    <property type="nucleotide sequence ID" value="NZ_AZRL01000022.1"/>
</dbReference>
<dbReference type="SMART" id="SM01133">
    <property type="entry name" value="DeoC"/>
    <property type="match status" value="1"/>
</dbReference>
<organism evidence="8 9">
    <name type="scientific">Petrotoga olearia DSM 13574</name>
    <dbReference type="NCBI Taxonomy" id="1122955"/>
    <lineage>
        <taxon>Bacteria</taxon>
        <taxon>Thermotogati</taxon>
        <taxon>Thermotogota</taxon>
        <taxon>Thermotogae</taxon>
        <taxon>Petrotogales</taxon>
        <taxon>Petrotogaceae</taxon>
        <taxon>Petrotoga</taxon>
    </lineage>
</organism>
<dbReference type="InterPro" id="IPR013785">
    <property type="entry name" value="Aldolase_TIM"/>
</dbReference>
<dbReference type="FunFam" id="3.20.20.70:FF:000198">
    <property type="entry name" value="Deoxyribose-phosphate aldolase"/>
    <property type="match status" value="1"/>
</dbReference>
<reference evidence="8 9" key="1">
    <citation type="submission" date="2013-12" db="EMBL/GenBank/DDBJ databases">
        <title>Comparative genomics of Petrotoga isolates.</title>
        <authorList>
            <person name="Nesbo C.L."/>
            <person name="Charchuk R."/>
            <person name="Chow K."/>
        </authorList>
    </citation>
    <scope>NUCLEOTIDE SEQUENCE [LARGE SCALE GENOMIC DNA]</scope>
    <source>
        <strain evidence="8 9">DSM 13574</strain>
    </source>
</reference>
<feature type="active site" description="Proton donor/acceptor" evidence="7">
    <location>
        <position position="214"/>
    </location>
</feature>
<dbReference type="Gene3D" id="3.20.20.70">
    <property type="entry name" value="Aldolase class I"/>
    <property type="match status" value="1"/>
</dbReference>
<evidence type="ECO:0000256" key="5">
    <source>
        <dbReference type="ARBA" id="ARBA00048791"/>
    </source>
</evidence>
<comment type="function">
    <text evidence="6 7">Catalyzes a reversible aldol reaction between acetaldehyde and D-glyceraldehyde 3-phosphate to generate 2-deoxy-D-ribose 5-phosphate.</text>
</comment>
<keyword evidence="3 7" id="KW-0456">Lyase</keyword>
<dbReference type="InterPro" id="IPR002915">
    <property type="entry name" value="DeoC/FbaB/LacD_aldolase"/>
</dbReference>
<dbReference type="EMBL" id="AZRL01000022">
    <property type="protein sequence ID" value="PNR94915.1"/>
    <property type="molecule type" value="Genomic_DNA"/>
</dbReference>
<comment type="subcellular location">
    <subcellularLocation>
        <location evidence="7">Cytoplasm</location>
    </subcellularLocation>
</comment>
<dbReference type="GO" id="GO:0006018">
    <property type="term" value="P:2-deoxyribose 1-phosphate catabolic process"/>
    <property type="evidence" value="ECO:0007669"/>
    <property type="project" value="UniProtKB-UniRule"/>
</dbReference>
<keyword evidence="4 7" id="KW-0704">Schiff base</keyword>
<dbReference type="HAMAP" id="MF_00114">
    <property type="entry name" value="DeoC_type1"/>
    <property type="match status" value="1"/>
</dbReference>
<dbReference type="GO" id="GO:0016052">
    <property type="term" value="P:carbohydrate catabolic process"/>
    <property type="evidence" value="ECO:0007669"/>
    <property type="project" value="TreeGrafter"/>
</dbReference>
<dbReference type="EC" id="4.1.2.4" evidence="7"/>
<comment type="pathway">
    <text evidence="7">Carbohydrate degradation; 2-deoxy-D-ribose 1-phosphate degradation; D-glyceraldehyde 3-phosphate and acetaldehyde from 2-deoxy-alpha-D-ribose 1-phosphate: step 2/2.</text>
</comment>
<sequence length="249" mass="27300">MEIVELKKIIKNEITRVENEFTFEERQANLKSQEVAKYIDHTLLKATSTPSDVEKLCNEAKDNSFYAVCVNPTYVNLSKEILTDSNVKVATVIGFPLGANTIETKVYESDNSIKNGADELDMVLNIGRLKVQQYDYIYDEIHAISSLTKDSKKVLKVIIETCYLSKEEKIAAVVISKLAGADFVKTSTGFGSGGAELEDVALMKFLVGNEMKVKASGGIRDLETALKMIGCGADRIGTSSGLKIIQGKI</sequence>
<dbReference type="Proteomes" id="UP000236434">
    <property type="component" value="Unassembled WGS sequence"/>
</dbReference>
<dbReference type="AlphaFoldDB" id="A0A2K1NWJ9"/>
<dbReference type="NCBIfam" id="TIGR00126">
    <property type="entry name" value="deoC"/>
    <property type="match status" value="1"/>
</dbReference>
<dbReference type="GO" id="GO:0005737">
    <property type="term" value="C:cytoplasm"/>
    <property type="evidence" value="ECO:0007669"/>
    <property type="project" value="UniProtKB-SubCell"/>
</dbReference>
<dbReference type="InterPro" id="IPR028581">
    <property type="entry name" value="DeoC_typeI"/>
</dbReference>
<evidence type="ECO:0000256" key="7">
    <source>
        <dbReference type="HAMAP-Rule" id="MF_00114"/>
    </source>
</evidence>
<gene>
    <name evidence="7" type="primary">deoC</name>
    <name evidence="8" type="ORF">X929_08470</name>
</gene>
<keyword evidence="2 7" id="KW-0963">Cytoplasm</keyword>
<comment type="catalytic activity">
    <reaction evidence="5 7">
        <text>2-deoxy-D-ribose 5-phosphate = D-glyceraldehyde 3-phosphate + acetaldehyde</text>
        <dbReference type="Rhea" id="RHEA:12821"/>
        <dbReference type="ChEBI" id="CHEBI:15343"/>
        <dbReference type="ChEBI" id="CHEBI:59776"/>
        <dbReference type="ChEBI" id="CHEBI:62877"/>
        <dbReference type="EC" id="4.1.2.4"/>
    </reaction>
</comment>
<evidence type="ECO:0000256" key="1">
    <source>
        <dbReference type="ARBA" id="ARBA00010936"/>
    </source>
</evidence>
<dbReference type="Pfam" id="PF01791">
    <property type="entry name" value="DeoC"/>
    <property type="match status" value="1"/>
</dbReference>
<comment type="caution">
    <text evidence="8">The sequence shown here is derived from an EMBL/GenBank/DDBJ whole genome shotgun (WGS) entry which is preliminary data.</text>
</comment>
<dbReference type="GO" id="GO:0009264">
    <property type="term" value="P:deoxyribonucleotide catabolic process"/>
    <property type="evidence" value="ECO:0007669"/>
    <property type="project" value="UniProtKB-UniRule"/>
</dbReference>
<dbReference type="SUPFAM" id="SSF51569">
    <property type="entry name" value="Aldolase"/>
    <property type="match status" value="1"/>
</dbReference>
<evidence type="ECO:0000256" key="3">
    <source>
        <dbReference type="ARBA" id="ARBA00023239"/>
    </source>
</evidence>
<accession>A0A2K1NWJ9</accession>
<dbReference type="PANTHER" id="PTHR10889:SF1">
    <property type="entry name" value="DEOXYRIBOSE-PHOSPHATE ALDOLASE"/>
    <property type="match status" value="1"/>
</dbReference>
<dbReference type="OrthoDB" id="9778711at2"/>
<dbReference type="UniPathway" id="UPA00002">
    <property type="reaction ID" value="UER00468"/>
</dbReference>
<dbReference type="PANTHER" id="PTHR10889">
    <property type="entry name" value="DEOXYRIBOSE-PHOSPHATE ALDOLASE"/>
    <property type="match status" value="1"/>
</dbReference>
<dbReference type="InterPro" id="IPR011343">
    <property type="entry name" value="DeoC"/>
</dbReference>
<proteinExistence type="inferred from homology"/>
<evidence type="ECO:0000256" key="6">
    <source>
        <dbReference type="ARBA" id="ARBA00056337"/>
    </source>
</evidence>
<feature type="active site" description="Schiff-base intermediate with acetaldehyde" evidence="7">
    <location>
        <position position="185"/>
    </location>
</feature>
<name>A0A2K1NWJ9_9BACT</name>
<evidence type="ECO:0000256" key="4">
    <source>
        <dbReference type="ARBA" id="ARBA00023270"/>
    </source>
</evidence>